<feature type="transmembrane region" description="Helical" evidence="1">
    <location>
        <begin position="184"/>
        <end position="203"/>
    </location>
</feature>
<protein>
    <submittedName>
        <fullName evidence="2">Uncharacterized membrane protein YoaK (UPF0700 family)</fullName>
    </submittedName>
</protein>
<dbReference type="PANTHER" id="PTHR37314:SF4">
    <property type="entry name" value="UPF0700 TRANSMEMBRANE PROTEIN YOAK"/>
    <property type="match status" value="1"/>
</dbReference>
<dbReference type="PANTHER" id="PTHR37314">
    <property type="entry name" value="SLR0142 PROTEIN"/>
    <property type="match status" value="1"/>
</dbReference>
<proteinExistence type="predicted"/>
<evidence type="ECO:0000313" key="3">
    <source>
        <dbReference type="Proteomes" id="UP000540989"/>
    </source>
</evidence>
<feature type="transmembrane region" description="Helical" evidence="1">
    <location>
        <begin position="68"/>
        <end position="88"/>
    </location>
</feature>
<keyword evidence="1" id="KW-0472">Membrane</keyword>
<evidence type="ECO:0000256" key="1">
    <source>
        <dbReference type="SAM" id="Phobius"/>
    </source>
</evidence>
<dbReference type="AlphaFoldDB" id="A0A7W8E3B5"/>
<comment type="caution">
    <text evidence="2">The sequence shown here is derived from an EMBL/GenBank/DDBJ whole genome shotgun (WGS) entry which is preliminary data.</text>
</comment>
<sequence length="237" mass="25632">MTRPDPILAAQNRPLQPDRLLSASLLAATGGLLDAVVYTLHGHVFANAMTGNVILLGISTFSHDWMQAARHMVPILCFIAGVVASRFLRILPLFHASIAVLALEMVVLFAAGLLPMSFPEMTFTAIISFTSAFQVSTFRQVGRFAYNSTFITGNLRTAAEATVNQFLDSAPEVRRSEAAKARKLFFICGYFLLGAMAGAWGAPHLGNKTLWLAEPLLLIVLARVLFLNSDPGVALAE</sequence>
<keyword evidence="3" id="KW-1185">Reference proteome</keyword>
<reference evidence="2 3" key="1">
    <citation type="submission" date="2020-08" db="EMBL/GenBank/DDBJ databases">
        <title>Genomic Encyclopedia of Type Strains, Phase IV (KMG-V): Genome sequencing to study the core and pangenomes of soil and plant-associated prokaryotes.</title>
        <authorList>
            <person name="Whitman W."/>
        </authorList>
    </citation>
    <scope>NUCLEOTIDE SEQUENCE [LARGE SCALE GENOMIC DNA]</scope>
    <source>
        <strain evidence="2 3">M8UP14</strain>
    </source>
</reference>
<organism evidence="2 3">
    <name type="scientific">Granulicella aggregans</name>
    <dbReference type="NCBI Taxonomy" id="474949"/>
    <lineage>
        <taxon>Bacteria</taxon>
        <taxon>Pseudomonadati</taxon>
        <taxon>Acidobacteriota</taxon>
        <taxon>Terriglobia</taxon>
        <taxon>Terriglobales</taxon>
        <taxon>Acidobacteriaceae</taxon>
        <taxon>Granulicella</taxon>
    </lineage>
</organism>
<gene>
    <name evidence="2" type="ORF">HDF16_001719</name>
</gene>
<feature type="transmembrane region" description="Helical" evidence="1">
    <location>
        <begin position="209"/>
        <end position="226"/>
    </location>
</feature>
<accession>A0A7W8E3B5</accession>
<feature type="transmembrane region" description="Helical" evidence="1">
    <location>
        <begin position="94"/>
        <end position="114"/>
    </location>
</feature>
<evidence type="ECO:0000313" key="2">
    <source>
        <dbReference type="EMBL" id="MBB5057034.1"/>
    </source>
</evidence>
<dbReference type="InterPro" id="IPR010699">
    <property type="entry name" value="DUF1275"/>
</dbReference>
<keyword evidence="1" id="KW-0812">Transmembrane</keyword>
<dbReference type="EMBL" id="JACHIP010000002">
    <property type="protein sequence ID" value="MBB5057034.1"/>
    <property type="molecule type" value="Genomic_DNA"/>
</dbReference>
<dbReference type="RefSeq" id="WP_184215481.1">
    <property type="nucleotide sequence ID" value="NZ_JACHIP010000002.1"/>
</dbReference>
<dbReference type="Proteomes" id="UP000540989">
    <property type="component" value="Unassembled WGS sequence"/>
</dbReference>
<name>A0A7W8E3B5_9BACT</name>
<dbReference type="Pfam" id="PF06912">
    <property type="entry name" value="DUF1275"/>
    <property type="match status" value="1"/>
</dbReference>
<keyword evidence="1" id="KW-1133">Transmembrane helix</keyword>
<feature type="transmembrane region" description="Helical" evidence="1">
    <location>
        <begin position="20"/>
        <end position="38"/>
    </location>
</feature>